<keyword evidence="3" id="KW-0032">Aminotransferase</keyword>
<protein>
    <recommendedName>
        <fullName evidence="2">glutamine--fructose-6-phosphate transaminase (isomerizing)</fullName>
        <ecNumber evidence="2">2.6.1.16</ecNumber>
    </recommendedName>
</protein>
<dbReference type="GO" id="GO:0097367">
    <property type="term" value="F:carbohydrate derivative binding"/>
    <property type="evidence" value="ECO:0007669"/>
    <property type="project" value="InterPro"/>
</dbReference>
<dbReference type="AlphaFoldDB" id="A0A8J8NV47"/>
<evidence type="ECO:0000256" key="4">
    <source>
        <dbReference type="ARBA" id="ARBA00022679"/>
    </source>
</evidence>
<dbReference type="EMBL" id="RRYP01005824">
    <property type="protein sequence ID" value="TNV81703.1"/>
    <property type="molecule type" value="Genomic_DNA"/>
</dbReference>
<dbReference type="Gene3D" id="3.40.50.10490">
    <property type="entry name" value="Glucose-6-phosphate isomerase like protein, domain 1"/>
    <property type="match status" value="2"/>
</dbReference>
<organism evidence="9 10">
    <name type="scientific">Halteria grandinella</name>
    <dbReference type="NCBI Taxonomy" id="5974"/>
    <lineage>
        <taxon>Eukaryota</taxon>
        <taxon>Sar</taxon>
        <taxon>Alveolata</taxon>
        <taxon>Ciliophora</taxon>
        <taxon>Intramacronucleata</taxon>
        <taxon>Spirotrichea</taxon>
        <taxon>Stichotrichia</taxon>
        <taxon>Sporadotrichida</taxon>
        <taxon>Halteriidae</taxon>
        <taxon>Halteria</taxon>
    </lineage>
</organism>
<evidence type="ECO:0000259" key="7">
    <source>
        <dbReference type="PROSITE" id="PS51278"/>
    </source>
</evidence>
<dbReference type="CDD" id="cd05009">
    <property type="entry name" value="SIS_GlmS_GlmD_2"/>
    <property type="match status" value="1"/>
</dbReference>
<dbReference type="PROSITE" id="PS51464">
    <property type="entry name" value="SIS"/>
    <property type="match status" value="2"/>
</dbReference>
<dbReference type="Proteomes" id="UP000785679">
    <property type="component" value="Unassembled WGS sequence"/>
</dbReference>
<gene>
    <name evidence="9" type="ORF">FGO68_gene14986</name>
</gene>
<evidence type="ECO:0000256" key="5">
    <source>
        <dbReference type="ARBA" id="ARBA00022737"/>
    </source>
</evidence>
<dbReference type="PANTHER" id="PTHR10937:SF0">
    <property type="entry name" value="GLUTAMINE--FRUCTOSE-6-PHOSPHATE TRANSAMINASE (ISOMERIZING)"/>
    <property type="match status" value="1"/>
</dbReference>
<dbReference type="InterPro" id="IPR035490">
    <property type="entry name" value="GlmS/FrlB_SIS"/>
</dbReference>
<evidence type="ECO:0000256" key="6">
    <source>
        <dbReference type="ARBA" id="ARBA00022962"/>
    </source>
</evidence>
<dbReference type="Gene3D" id="3.60.20.10">
    <property type="entry name" value="Glutamine Phosphoribosylpyrophosphate, subunit 1, domain 1"/>
    <property type="match status" value="1"/>
</dbReference>
<dbReference type="InterPro" id="IPR029055">
    <property type="entry name" value="Ntn_hydrolases_N"/>
</dbReference>
<evidence type="ECO:0000313" key="10">
    <source>
        <dbReference type="Proteomes" id="UP000785679"/>
    </source>
</evidence>
<feature type="domain" description="SIS" evidence="8">
    <location>
        <begin position="490"/>
        <end position="640"/>
    </location>
</feature>
<accession>A0A8J8NV47</accession>
<dbReference type="OrthoDB" id="15235at2759"/>
<dbReference type="PANTHER" id="PTHR10937">
    <property type="entry name" value="GLUCOSAMINE--FRUCTOSE-6-PHOSPHATE AMINOTRANSFERASE, ISOMERIZING"/>
    <property type="match status" value="1"/>
</dbReference>
<name>A0A8J8NV47_HALGN</name>
<evidence type="ECO:0000256" key="1">
    <source>
        <dbReference type="ARBA" id="ARBA00001031"/>
    </source>
</evidence>
<dbReference type="SUPFAM" id="SSF53697">
    <property type="entry name" value="SIS domain"/>
    <property type="match status" value="1"/>
</dbReference>
<evidence type="ECO:0000256" key="3">
    <source>
        <dbReference type="ARBA" id="ARBA00022576"/>
    </source>
</evidence>
<dbReference type="SUPFAM" id="SSF56235">
    <property type="entry name" value="N-terminal nucleophile aminohydrolases (Ntn hydrolases)"/>
    <property type="match status" value="1"/>
</dbReference>
<dbReference type="InterPro" id="IPR017932">
    <property type="entry name" value="GATase_2_dom"/>
</dbReference>
<reference evidence="9" key="1">
    <citation type="submission" date="2019-06" db="EMBL/GenBank/DDBJ databases">
        <authorList>
            <person name="Zheng W."/>
        </authorList>
    </citation>
    <scope>NUCLEOTIDE SEQUENCE</scope>
    <source>
        <strain evidence="9">QDHG01</strain>
    </source>
</reference>
<dbReference type="Pfam" id="PF01380">
    <property type="entry name" value="SIS"/>
    <property type="match status" value="1"/>
</dbReference>
<dbReference type="PROSITE" id="PS51278">
    <property type="entry name" value="GATASE_TYPE_2"/>
    <property type="match status" value="1"/>
</dbReference>
<evidence type="ECO:0000313" key="9">
    <source>
        <dbReference type="EMBL" id="TNV81703.1"/>
    </source>
</evidence>
<dbReference type="GO" id="GO:0004360">
    <property type="term" value="F:glutamine-fructose-6-phosphate transaminase (isomerizing) activity"/>
    <property type="evidence" value="ECO:0007669"/>
    <property type="project" value="UniProtKB-EC"/>
</dbReference>
<keyword evidence="4" id="KW-0808">Transferase</keyword>
<dbReference type="GO" id="GO:0006002">
    <property type="term" value="P:fructose 6-phosphate metabolic process"/>
    <property type="evidence" value="ECO:0007669"/>
    <property type="project" value="TreeGrafter"/>
</dbReference>
<dbReference type="InterPro" id="IPR046348">
    <property type="entry name" value="SIS_dom_sf"/>
</dbReference>
<keyword evidence="5" id="KW-0677">Repeat</keyword>
<dbReference type="EC" id="2.6.1.16" evidence="2"/>
<comment type="caution">
    <text evidence="9">The sequence shown here is derived from an EMBL/GenBank/DDBJ whole genome shotgun (WGS) entry which is preliminary data.</text>
</comment>
<comment type="catalytic activity">
    <reaction evidence="1">
        <text>D-fructose 6-phosphate + L-glutamine = D-glucosamine 6-phosphate + L-glutamate</text>
        <dbReference type="Rhea" id="RHEA:13237"/>
        <dbReference type="ChEBI" id="CHEBI:29985"/>
        <dbReference type="ChEBI" id="CHEBI:58359"/>
        <dbReference type="ChEBI" id="CHEBI:58725"/>
        <dbReference type="ChEBI" id="CHEBI:61527"/>
        <dbReference type="EC" id="2.6.1.16"/>
    </reaction>
</comment>
<sequence length="648" mass="72003">MLLGSTAYLYTQLKLRADCLGIFGVVSADESHTQDACMRGLRELSVNGYDSCGVAAINGEAIIVAKHAKEERYGGDCLQKLSTSIKKLQMGSVGIAHTRWATHGAKTDKNAHPLTDHKHRIALVHNGIIENFQRLKEELAEKFALEPISETDSEVLALFIGAFLDKGETIVEAIKKTCLKLIGSYNIALIYNQDPGAIYALRNSGDISIAKDVIKGHFYISSDANVLRDEFSLNEGEFQKLKENELARISSSGVEIFNIVKNDSTMEKVQLKEGISHYFIQELLEQPEAVQKCLGYGGRLKGSEPGMVKLGGMDNDEAELMNIENLLIAACGTSFYASNYGSQLMRDFGCFQMCEVKIASEIYHTDFPQKNGGLLCVSQSGETTDLLKPFREAGDLGIKRFNIVNNFESTLAREAKCGVFVNAGKELSIASTKAYICQVTAFSLITIWFASRLNYKHSKQRRIKLWNELSELSHHVKDVVDRVFPFAKACAQKLKDQSHIFLLGLGFGECTAREGSLKLKELTYKHCQAYSITNVANGFFSYCKQVKDQGGAYAFQIILDDEYKEKALQFLKFMHDKLGVHTFVLSDCTKPEDRVVIEAHSDSQFYVPQSGYLSALLCIIPIQLSAFETTFALGRNPDHPRGLTKVVL</sequence>
<feature type="domain" description="SIS" evidence="8">
    <location>
        <begin position="316"/>
        <end position="455"/>
    </location>
</feature>
<dbReference type="Pfam" id="PF13522">
    <property type="entry name" value="GATase_6"/>
    <property type="match status" value="1"/>
</dbReference>
<keyword evidence="10" id="KW-1185">Reference proteome</keyword>
<dbReference type="GO" id="GO:0006047">
    <property type="term" value="P:UDP-N-acetylglucosamine metabolic process"/>
    <property type="evidence" value="ECO:0007669"/>
    <property type="project" value="TreeGrafter"/>
</dbReference>
<evidence type="ECO:0000259" key="8">
    <source>
        <dbReference type="PROSITE" id="PS51464"/>
    </source>
</evidence>
<keyword evidence="6" id="KW-0315">Glutamine amidotransferase</keyword>
<dbReference type="GO" id="GO:0006487">
    <property type="term" value="P:protein N-linked glycosylation"/>
    <property type="evidence" value="ECO:0007669"/>
    <property type="project" value="TreeGrafter"/>
</dbReference>
<dbReference type="InterPro" id="IPR001347">
    <property type="entry name" value="SIS_dom"/>
</dbReference>
<evidence type="ECO:0000256" key="2">
    <source>
        <dbReference type="ARBA" id="ARBA00012916"/>
    </source>
</evidence>
<dbReference type="InterPro" id="IPR035466">
    <property type="entry name" value="GlmS/AgaS_SIS"/>
</dbReference>
<proteinExistence type="predicted"/>
<dbReference type="NCBIfam" id="NF001484">
    <property type="entry name" value="PRK00331.1"/>
    <property type="match status" value="1"/>
</dbReference>
<feature type="domain" description="Glutamine amidotransferase type-2" evidence="7">
    <location>
        <begin position="20"/>
        <end position="252"/>
    </location>
</feature>
<dbReference type="CDD" id="cd05008">
    <property type="entry name" value="SIS_GlmS_GlmD_1"/>
    <property type="match status" value="1"/>
</dbReference>